<dbReference type="EMBL" id="ML986580">
    <property type="protein sequence ID" value="KAF2270268.1"/>
    <property type="molecule type" value="Genomic_DNA"/>
</dbReference>
<protein>
    <submittedName>
        <fullName evidence="2">Uncharacterized protein</fullName>
    </submittedName>
</protein>
<comment type="caution">
    <text evidence="2">The sequence shown here is derived from an EMBL/GenBank/DDBJ whole genome shotgun (WGS) entry which is preliminary data.</text>
</comment>
<proteinExistence type="predicted"/>
<gene>
    <name evidence="2" type="ORF">CC78DRAFT_611922</name>
</gene>
<dbReference type="OrthoDB" id="3796575at2759"/>
<sequence>MFWPTISPYCYILVVGDDITRRVMVGVPRISKYENAASGENAMFYGCDALDPSYSTQAANMLIPLSYFITVIPLFLRATSGAIYPAKRQFDTLQDICGRDPVDCGNGWCCIVGQECVIMEDDEKPQCRDNLLTDIGGDPITLNALPFSSFISAMKSANSVLESLGITYTTFLPSLPTTGSLTALPTYTENIVSTFTPLTIMPPVPAPSPSLSSISTAAAALPTMNLGIVVGGFVGAGLLRI</sequence>
<keyword evidence="1" id="KW-0812">Transmembrane</keyword>
<keyword evidence="3" id="KW-1185">Reference proteome</keyword>
<evidence type="ECO:0000313" key="3">
    <source>
        <dbReference type="Proteomes" id="UP000800093"/>
    </source>
</evidence>
<keyword evidence="1" id="KW-1133">Transmembrane helix</keyword>
<reference evidence="3" key="1">
    <citation type="journal article" date="2020" name="Stud. Mycol.">
        <title>101 Dothideomycetes genomes: A test case for predicting lifestyles and emergence of pathogens.</title>
        <authorList>
            <person name="Haridas S."/>
            <person name="Albert R."/>
            <person name="Binder M."/>
            <person name="Bloem J."/>
            <person name="LaButti K."/>
            <person name="Salamov A."/>
            <person name="Andreopoulos B."/>
            <person name="Baker S."/>
            <person name="Barry K."/>
            <person name="Bills G."/>
            <person name="Bluhm B."/>
            <person name="Cannon C."/>
            <person name="Castanera R."/>
            <person name="Culley D."/>
            <person name="Daum C."/>
            <person name="Ezra D."/>
            <person name="Gonzalez J."/>
            <person name="Henrissat B."/>
            <person name="Kuo A."/>
            <person name="Liang C."/>
            <person name="Lipzen A."/>
            <person name="Lutzoni F."/>
            <person name="Magnuson J."/>
            <person name="Mondo S."/>
            <person name="Nolan M."/>
            <person name="Ohm R."/>
            <person name="Pangilinan J."/>
            <person name="Park H.-J."/>
            <person name="Ramirez L."/>
            <person name="Alfaro M."/>
            <person name="Sun H."/>
            <person name="Tritt A."/>
            <person name="Yoshinaga Y."/>
            <person name="Zwiers L.-H."/>
            <person name="Turgeon B."/>
            <person name="Goodwin S."/>
            <person name="Spatafora J."/>
            <person name="Crous P."/>
            <person name="Grigoriev I."/>
        </authorList>
    </citation>
    <scope>NUCLEOTIDE SEQUENCE [LARGE SCALE GENOMIC DNA]</scope>
    <source>
        <strain evidence="3">CBS 304.66</strain>
    </source>
</reference>
<organism evidence="2 3">
    <name type="scientific">Lojkania enalia</name>
    <dbReference type="NCBI Taxonomy" id="147567"/>
    <lineage>
        <taxon>Eukaryota</taxon>
        <taxon>Fungi</taxon>
        <taxon>Dikarya</taxon>
        <taxon>Ascomycota</taxon>
        <taxon>Pezizomycotina</taxon>
        <taxon>Dothideomycetes</taxon>
        <taxon>Pleosporomycetidae</taxon>
        <taxon>Pleosporales</taxon>
        <taxon>Pleosporales incertae sedis</taxon>
        <taxon>Lojkania</taxon>
    </lineage>
</organism>
<dbReference type="Proteomes" id="UP000800093">
    <property type="component" value="Unassembled WGS sequence"/>
</dbReference>
<dbReference type="AlphaFoldDB" id="A0A9P4NBT0"/>
<keyword evidence="1" id="KW-0472">Membrane</keyword>
<accession>A0A9P4NBT0</accession>
<name>A0A9P4NBT0_9PLEO</name>
<evidence type="ECO:0000313" key="2">
    <source>
        <dbReference type="EMBL" id="KAF2270268.1"/>
    </source>
</evidence>
<feature type="transmembrane region" description="Helical" evidence="1">
    <location>
        <begin position="217"/>
        <end position="239"/>
    </location>
</feature>
<evidence type="ECO:0000256" key="1">
    <source>
        <dbReference type="SAM" id="Phobius"/>
    </source>
</evidence>